<feature type="compositionally biased region" description="Acidic residues" evidence="1">
    <location>
        <begin position="50"/>
        <end position="95"/>
    </location>
</feature>
<gene>
    <name evidence="2" type="ORF">PGTUg99_019473</name>
</gene>
<feature type="compositionally biased region" description="Low complexity" evidence="1">
    <location>
        <begin position="1"/>
        <end position="21"/>
    </location>
</feature>
<feature type="region of interest" description="Disordered" evidence="1">
    <location>
        <begin position="44"/>
        <end position="176"/>
    </location>
</feature>
<accession>A0A5B0MS93</accession>
<reference evidence="2 3" key="1">
    <citation type="submission" date="2019-05" db="EMBL/GenBank/DDBJ databases">
        <title>Emergence of the Ug99 lineage of the wheat stem rust pathogen through somatic hybridization.</title>
        <authorList>
            <person name="Li F."/>
            <person name="Upadhyaya N.M."/>
            <person name="Sperschneider J."/>
            <person name="Matny O."/>
            <person name="Nguyen-Phuc H."/>
            <person name="Mago R."/>
            <person name="Raley C."/>
            <person name="Miller M.E."/>
            <person name="Silverstein K.A.T."/>
            <person name="Henningsen E."/>
            <person name="Hirsch C.D."/>
            <person name="Visser B."/>
            <person name="Pretorius Z.A."/>
            <person name="Steffenson B.J."/>
            <person name="Schwessinger B."/>
            <person name="Dodds P.N."/>
            <person name="Figueroa M."/>
        </authorList>
    </citation>
    <scope>NUCLEOTIDE SEQUENCE [LARGE SCALE GENOMIC DNA]</scope>
    <source>
        <strain evidence="2 3">Ug99</strain>
    </source>
</reference>
<organism evidence="2 3">
    <name type="scientific">Puccinia graminis f. sp. tritici</name>
    <dbReference type="NCBI Taxonomy" id="56615"/>
    <lineage>
        <taxon>Eukaryota</taxon>
        <taxon>Fungi</taxon>
        <taxon>Dikarya</taxon>
        <taxon>Basidiomycota</taxon>
        <taxon>Pucciniomycotina</taxon>
        <taxon>Pucciniomycetes</taxon>
        <taxon>Pucciniales</taxon>
        <taxon>Pucciniaceae</taxon>
        <taxon>Puccinia</taxon>
    </lineage>
</organism>
<protein>
    <submittedName>
        <fullName evidence="2">Uncharacterized protein</fullName>
    </submittedName>
</protein>
<dbReference type="EMBL" id="VDEP01000445">
    <property type="protein sequence ID" value="KAA1078994.1"/>
    <property type="molecule type" value="Genomic_DNA"/>
</dbReference>
<feature type="compositionally biased region" description="Polar residues" evidence="1">
    <location>
        <begin position="100"/>
        <end position="111"/>
    </location>
</feature>
<dbReference type="Proteomes" id="UP000325313">
    <property type="component" value="Unassembled WGS sequence"/>
</dbReference>
<sequence length="321" mass="34907">MKNTRSTSPQSSTSSGSGSSGANDDDLEREEMLKALASRTLAQFEIDGLSSEEEDNEDEDGCADEEEWEGIPSAQEEEDEDYSVAGSDEDFDGPEDLLLQETQTPSLQETAQKSEKEPTVIVFNDPSRASANDSGPSQLERNSFMASTLRKQNRTETESSNSNGKRKREDDEEAKLAQLDRSLSNLVSHLSGPKKTQTIGLDAILSSTLPPLTREKNPQRHPRTIKTGMARAALARSLAADQEALVSGTVRASNAKTTSKRQLRALDGSADRDRRLRKAQTDRIPIGKSGGGGLIKLSTRDIKSTTSRANPRAGKNTKGRR</sequence>
<evidence type="ECO:0000313" key="2">
    <source>
        <dbReference type="EMBL" id="KAA1078994.1"/>
    </source>
</evidence>
<evidence type="ECO:0000256" key="1">
    <source>
        <dbReference type="SAM" id="MobiDB-lite"/>
    </source>
</evidence>
<comment type="caution">
    <text evidence="2">The sequence shown here is derived from an EMBL/GenBank/DDBJ whole genome shotgun (WGS) entry which is preliminary data.</text>
</comment>
<evidence type="ECO:0000313" key="3">
    <source>
        <dbReference type="Proteomes" id="UP000325313"/>
    </source>
</evidence>
<name>A0A5B0MS93_PUCGR</name>
<proteinExistence type="predicted"/>
<feature type="compositionally biased region" description="Polar residues" evidence="1">
    <location>
        <begin position="127"/>
        <end position="150"/>
    </location>
</feature>
<feature type="region of interest" description="Disordered" evidence="1">
    <location>
        <begin position="1"/>
        <end position="31"/>
    </location>
</feature>
<dbReference type="AlphaFoldDB" id="A0A5B0MS93"/>
<feature type="region of interest" description="Disordered" evidence="1">
    <location>
        <begin position="253"/>
        <end position="321"/>
    </location>
</feature>